<gene>
    <name evidence="14" type="ORF">MINT15_05270</name>
</gene>
<feature type="domain" description="NAD-dependent epimerase/dehydratase" evidence="13">
    <location>
        <begin position="10"/>
        <end position="248"/>
    </location>
</feature>
<evidence type="ECO:0000256" key="4">
    <source>
        <dbReference type="ARBA" id="ARBA00022793"/>
    </source>
</evidence>
<dbReference type="AlphaFoldDB" id="A0A837DCU8"/>
<keyword evidence="4" id="KW-0210">Decarboxylase</keyword>
<keyword evidence="5" id="KW-0735">Signal-anchor</keyword>
<proteinExistence type="predicted"/>
<comment type="cofactor">
    <cofactor evidence="1">
        <name>NAD(+)</name>
        <dbReference type="ChEBI" id="CHEBI:57540"/>
    </cofactor>
</comment>
<sequence length="329" mass="35939">MVARGEREHVLVVGGAGFIGSHVCQRLLRSGHRVTCVDSLVTGSVTNVASLLDDARFRFVELDVTLPLPRWPDLGTPDSVLNLASPASPKDYQRLPIETLRTGSRGTEHTLELAVRHGARFVLTSTSEVYGDPLEHPQRETYWGNVNPIGPRSVYDEAKRYAEALTMAYHRELGADVAIARVFNTYGPRMRTDDGRMIPNFITQALSGAPLTVAGSGTQTRSVCYVDDTVTGLLALWRSGLTGPVNIGNPHELTVGQVAEEIRRITRTTSPVISIPGAVDDPRRRCPDITVARTQLGWSPEVGLHEGLRRTIAWFAASTEPVSHTSRTS</sequence>
<keyword evidence="10" id="KW-0325">Glycoprotein</keyword>
<keyword evidence="7" id="KW-0520">NAD</keyword>
<dbReference type="FunFam" id="3.40.50.720:FF:000065">
    <property type="entry name" value="UDP-glucuronic acid decarboxylase 1"/>
    <property type="match status" value="1"/>
</dbReference>
<keyword evidence="9" id="KW-0472">Membrane</keyword>
<evidence type="ECO:0000256" key="2">
    <source>
        <dbReference type="ARBA" id="ARBA00004323"/>
    </source>
</evidence>
<organism evidence="14 15">
    <name type="scientific">Saccharomonospora viridis</name>
    <dbReference type="NCBI Taxonomy" id="1852"/>
    <lineage>
        <taxon>Bacteria</taxon>
        <taxon>Bacillati</taxon>
        <taxon>Actinomycetota</taxon>
        <taxon>Actinomycetes</taxon>
        <taxon>Pseudonocardiales</taxon>
        <taxon>Pseudonocardiaceae</taxon>
        <taxon>Saccharomonospora</taxon>
    </lineage>
</organism>
<dbReference type="Proteomes" id="UP000030848">
    <property type="component" value="Unassembled WGS sequence"/>
</dbReference>
<keyword evidence="6" id="KW-1133">Transmembrane helix</keyword>
<reference evidence="14 15" key="1">
    <citation type="submission" date="2014-10" db="EMBL/GenBank/DDBJ databases">
        <title>Genome sequence of Micropolyspora internatus JCM3315.</title>
        <authorList>
            <person name="Shin S.-K."/>
            <person name="Yi H."/>
        </authorList>
    </citation>
    <scope>NUCLEOTIDE SEQUENCE [LARGE SCALE GENOMIC DNA]</scope>
    <source>
        <strain evidence="14 15">JCM 3315</strain>
    </source>
</reference>
<name>A0A837DCU8_9PSEU</name>
<dbReference type="UniPathway" id="UPA00796">
    <property type="reaction ID" value="UER00771"/>
</dbReference>
<protein>
    <submittedName>
        <fullName evidence="14">Epimerase</fullName>
    </submittedName>
</protein>
<evidence type="ECO:0000313" key="14">
    <source>
        <dbReference type="EMBL" id="KHF45310.1"/>
    </source>
</evidence>
<dbReference type="InterPro" id="IPR036291">
    <property type="entry name" value="NAD(P)-bd_dom_sf"/>
</dbReference>
<dbReference type="GO" id="GO:0048040">
    <property type="term" value="F:UDP-glucuronate decarboxylase activity"/>
    <property type="evidence" value="ECO:0007669"/>
    <property type="project" value="TreeGrafter"/>
</dbReference>
<keyword evidence="11" id="KW-0456">Lyase</keyword>
<dbReference type="RefSeq" id="WP_015785499.1">
    <property type="nucleotide sequence ID" value="NZ_CALJZO010000096.1"/>
</dbReference>
<evidence type="ECO:0000256" key="8">
    <source>
        <dbReference type="ARBA" id="ARBA00023034"/>
    </source>
</evidence>
<dbReference type="PANTHER" id="PTHR43078:SF6">
    <property type="entry name" value="UDP-GLUCURONIC ACID DECARBOXYLASE 1"/>
    <property type="match status" value="1"/>
</dbReference>
<comment type="subcellular location">
    <subcellularLocation>
        <location evidence="2">Golgi apparatus membrane</location>
        <topology evidence="2">Single-pass type II membrane protein</topology>
    </subcellularLocation>
    <subcellularLocation>
        <location evidence="12">Golgi apparatus</location>
        <location evidence="12">Golgi stack membrane</location>
    </subcellularLocation>
</comment>
<evidence type="ECO:0000256" key="1">
    <source>
        <dbReference type="ARBA" id="ARBA00001911"/>
    </source>
</evidence>
<dbReference type="OrthoDB" id="9801785at2"/>
<dbReference type="Pfam" id="PF01370">
    <property type="entry name" value="Epimerase"/>
    <property type="match status" value="1"/>
</dbReference>
<dbReference type="GO" id="GO:0042732">
    <property type="term" value="P:D-xylose metabolic process"/>
    <property type="evidence" value="ECO:0007669"/>
    <property type="project" value="InterPro"/>
</dbReference>
<evidence type="ECO:0000259" key="13">
    <source>
        <dbReference type="Pfam" id="PF01370"/>
    </source>
</evidence>
<dbReference type="InterPro" id="IPR044516">
    <property type="entry name" value="UXS-like"/>
</dbReference>
<evidence type="ECO:0000256" key="7">
    <source>
        <dbReference type="ARBA" id="ARBA00023027"/>
    </source>
</evidence>
<evidence type="ECO:0000313" key="15">
    <source>
        <dbReference type="Proteomes" id="UP000030848"/>
    </source>
</evidence>
<dbReference type="InterPro" id="IPR001509">
    <property type="entry name" value="Epimerase_deHydtase"/>
</dbReference>
<dbReference type="GO" id="GO:0070403">
    <property type="term" value="F:NAD+ binding"/>
    <property type="evidence" value="ECO:0007669"/>
    <property type="project" value="InterPro"/>
</dbReference>
<dbReference type="GO" id="GO:0005737">
    <property type="term" value="C:cytoplasm"/>
    <property type="evidence" value="ECO:0007669"/>
    <property type="project" value="TreeGrafter"/>
</dbReference>
<keyword evidence="8" id="KW-0333">Golgi apparatus</keyword>
<evidence type="ECO:0000256" key="9">
    <source>
        <dbReference type="ARBA" id="ARBA00023136"/>
    </source>
</evidence>
<dbReference type="Gene3D" id="3.40.50.720">
    <property type="entry name" value="NAD(P)-binding Rossmann-like Domain"/>
    <property type="match status" value="1"/>
</dbReference>
<dbReference type="EMBL" id="JRZE01000002">
    <property type="protein sequence ID" value="KHF45310.1"/>
    <property type="molecule type" value="Genomic_DNA"/>
</dbReference>
<evidence type="ECO:0000256" key="6">
    <source>
        <dbReference type="ARBA" id="ARBA00022989"/>
    </source>
</evidence>
<evidence type="ECO:0000256" key="11">
    <source>
        <dbReference type="ARBA" id="ARBA00023239"/>
    </source>
</evidence>
<dbReference type="PANTHER" id="PTHR43078">
    <property type="entry name" value="UDP-GLUCURONIC ACID DECARBOXYLASE-RELATED"/>
    <property type="match status" value="1"/>
</dbReference>
<keyword evidence="3" id="KW-0812">Transmembrane</keyword>
<dbReference type="OMA" id="KYPKVKY"/>
<dbReference type="CDD" id="cd05230">
    <property type="entry name" value="UGD_SDR_e"/>
    <property type="match status" value="1"/>
</dbReference>
<evidence type="ECO:0000256" key="3">
    <source>
        <dbReference type="ARBA" id="ARBA00022692"/>
    </source>
</evidence>
<accession>A0A837DCU8</accession>
<evidence type="ECO:0000256" key="10">
    <source>
        <dbReference type="ARBA" id="ARBA00023180"/>
    </source>
</evidence>
<dbReference type="GO" id="GO:0033320">
    <property type="term" value="P:UDP-D-xylose biosynthetic process"/>
    <property type="evidence" value="ECO:0007669"/>
    <property type="project" value="UniProtKB-UniPathway"/>
</dbReference>
<evidence type="ECO:0000256" key="12">
    <source>
        <dbReference type="ARBA" id="ARBA00037859"/>
    </source>
</evidence>
<comment type="caution">
    <text evidence="14">The sequence shown here is derived from an EMBL/GenBank/DDBJ whole genome shotgun (WGS) entry which is preliminary data.</text>
</comment>
<evidence type="ECO:0000256" key="5">
    <source>
        <dbReference type="ARBA" id="ARBA00022968"/>
    </source>
</evidence>
<dbReference type="SUPFAM" id="SSF51735">
    <property type="entry name" value="NAD(P)-binding Rossmann-fold domains"/>
    <property type="match status" value="1"/>
</dbReference>